<evidence type="ECO:0000313" key="9">
    <source>
        <dbReference type="EMBL" id="SHL78688.1"/>
    </source>
</evidence>
<evidence type="ECO:0000256" key="4">
    <source>
        <dbReference type="ARBA" id="ARBA00022779"/>
    </source>
</evidence>
<keyword evidence="4" id="KW-0283">Flagellar rotation</keyword>
<accession>A0A1M7DH05</accession>
<reference evidence="9 10" key="1">
    <citation type="submission" date="2016-11" db="EMBL/GenBank/DDBJ databases">
        <authorList>
            <person name="Jaros S."/>
            <person name="Januszkiewicz K."/>
            <person name="Wedrychowicz H."/>
        </authorList>
    </citation>
    <scope>NUCLEOTIDE SEQUENCE [LARGE SCALE GENOMIC DNA]</scope>
    <source>
        <strain evidence="9 10">DSM 29589</strain>
    </source>
</reference>
<evidence type="ECO:0000259" key="8">
    <source>
        <dbReference type="Pfam" id="PF01052"/>
    </source>
</evidence>
<evidence type="ECO:0000256" key="6">
    <source>
        <dbReference type="ARBA" id="ARBA00025044"/>
    </source>
</evidence>
<feature type="compositionally biased region" description="Polar residues" evidence="7">
    <location>
        <begin position="335"/>
        <end position="349"/>
    </location>
</feature>
<dbReference type="EMBL" id="FRBR01000005">
    <property type="protein sequence ID" value="SHL78688.1"/>
    <property type="molecule type" value="Genomic_DNA"/>
</dbReference>
<dbReference type="Proteomes" id="UP000183974">
    <property type="component" value="Unassembled WGS sequence"/>
</dbReference>
<gene>
    <name evidence="9" type="ORF">SAMN05444398_105260</name>
</gene>
<dbReference type="GO" id="GO:0005886">
    <property type="term" value="C:plasma membrane"/>
    <property type="evidence" value="ECO:0007669"/>
    <property type="project" value="UniProtKB-SubCell"/>
</dbReference>
<comment type="function">
    <text evidence="6">FliM is one of three proteins (FliG, FliN, FliM) that forms the rotor-mounted switch complex (C ring), located at the base of the basal body. This complex interacts with the CheY and CheZ chemotaxis proteins, in addition to contacting components of the motor that determine the direction of flagellar rotation.</text>
</comment>
<dbReference type="GO" id="GO:0006935">
    <property type="term" value="P:chemotaxis"/>
    <property type="evidence" value="ECO:0007669"/>
    <property type="project" value="UniProtKB-KW"/>
</dbReference>
<feature type="region of interest" description="Disordered" evidence="7">
    <location>
        <begin position="314"/>
        <end position="361"/>
    </location>
</feature>
<dbReference type="Pfam" id="PF01052">
    <property type="entry name" value="FliMN_C"/>
    <property type="match status" value="1"/>
</dbReference>
<dbReference type="AlphaFoldDB" id="A0A1M7DH05"/>
<evidence type="ECO:0000256" key="7">
    <source>
        <dbReference type="SAM" id="MobiDB-lite"/>
    </source>
</evidence>
<dbReference type="SUPFAM" id="SSF101801">
    <property type="entry name" value="Surface presentation of antigens (SPOA)"/>
    <property type="match status" value="1"/>
</dbReference>
<keyword evidence="3" id="KW-0145">Chemotaxis</keyword>
<keyword evidence="9" id="KW-0966">Cell projection</keyword>
<dbReference type="InterPro" id="IPR028976">
    <property type="entry name" value="CheC-like_sf"/>
</dbReference>
<comment type="subcellular location">
    <subcellularLocation>
        <location evidence="1">Cell membrane</location>
        <topology evidence="1">Peripheral membrane protein</topology>
    </subcellularLocation>
</comment>
<sequence>MGMAREQRNSVIHRMAQVAREDFDARAMSASKALRLALSRVAERLFGLAVTVSTVEQVTLAQSTIRDGLGDDGLLLLLDGDDGQRGALQLDRQFLASLIEVQTMGEVRSGEAPSRVLTRTDAAIAAPLVDGLLQAFDEQMIEGIPGHVPLGMRFGDMIEDARTLALTLDKPDYDLFRITADLGIGARTGVLNVLLPRLQPPARTETGASSGATDSAVTLENSALGAPVMLNAVMARLSMPLDRICALVRGQTLTIPREAISDSQLLGAGNHLVAPVKLGQVNGWRAVRLLGPEATSGACQPLKNIEKSVRYAEGEEAGLRTPNGIAAESPKDATSLPSAGRQTEGQAAHSQRRAQPVGESG</sequence>
<evidence type="ECO:0000256" key="2">
    <source>
        <dbReference type="ARBA" id="ARBA00022475"/>
    </source>
</evidence>
<name>A0A1M7DH05_9RHOB</name>
<feature type="domain" description="Flagellar motor switch protein FliN-like C-terminal" evidence="8">
    <location>
        <begin position="225"/>
        <end position="290"/>
    </location>
</feature>
<keyword evidence="9" id="KW-0969">Cilium</keyword>
<keyword evidence="9" id="KW-0282">Flagellum</keyword>
<protein>
    <submittedName>
        <fullName evidence="9">Flagellar motor switch protein FliM</fullName>
    </submittedName>
</protein>
<dbReference type="GO" id="GO:0097588">
    <property type="term" value="P:archaeal or bacterial-type flagellum-dependent cell motility"/>
    <property type="evidence" value="ECO:0007669"/>
    <property type="project" value="UniProtKB-KW"/>
</dbReference>
<dbReference type="InterPro" id="IPR036429">
    <property type="entry name" value="SpoA-like_sf"/>
</dbReference>
<keyword evidence="5" id="KW-0472">Membrane</keyword>
<organism evidence="9 10">
    <name type="scientific">Roseovarius pacificus</name>
    <dbReference type="NCBI Taxonomy" id="337701"/>
    <lineage>
        <taxon>Bacteria</taxon>
        <taxon>Pseudomonadati</taxon>
        <taxon>Pseudomonadota</taxon>
        <taxon>Alphaproteobacteria</taxon>
        <taxon>Rhodobacterales</taxon>
        <taxon>Roseobacteraceae</taxon>
        <taxon>Roseovarius</taxon>
    </lineage>
</organism>
<evidence type="ECO:0000256" key="3">
    <source>
        <dbReference type="ARBA" id="ARBA00022500"/>
    </source>
</evidence>
<evidence type="ECO:0000256" key="5">
    <source>
        <dbReference type="ARBA" id="ARBA00023136"/>
    </source>
</evidence>
<dbReference type="InterPro" id="IPR001543">
    <property type="entry name" value="FliN-like_C"/>
</dbReference>
<keyword evidence="10" id="KW-1185">Reference proteome</keyword>
<evidence type="ECO:0000256" key="1">
    <source>
        <dbReference type="ARBA" id="ARBA00004202"/>
    </source>
</evidence>
<proteinExistence type="predicted"/>
<evidence type="ECO:0000313" key="10">
    <source>
        <dbReference type="Proteomes" id="UP000183974"/>
    </source>
</evidence>
<dbReference type="Gene3D" id="3.40.1550.10">
    <property type="entry name" value="CheC-like"/>
    <property type="match status" value="1"/>
</dbReference>
<keyword evidence="2" id="KW-1003">Cell membrane</keyword>
<dbReference type="STRING" id="337701.SAMN05444398_105260"/>